<organism evidence="1 2">
    <name type="scientific">Hansschlegelia beijingensis</name>
    <dbReference type="NCBI Taxonomy" id="1133344"/>
    <lineage>
        <taxon>Bacteria</taxon>
        <taxon>Pseudomonadati</taxon>
        <taxon>Pseudomonadota</taxon>
        <taxon>Alphaproteobacteria</taxon>
        <taxon>Hyphomicrobiales</taxon>
        <taxon>Methylopilaceae</taxon>
        <taxon>Hansschlegelia</taxon>
    </lineage>
</organism>
<comment type="caution">
    <text evidence="1">The sequence shown here is derived from an EMBL/GenBank/DDBJ whole genome shotgun (WGS) entry which is preliminary data.</text>
</comment>
<sequence>MSAPDPAEAPSLRDFAVATYGGDGVQAACLTLQDAHGLDVNVVLFAAWAGAVAGRALGPQDAAAASEAVRRWREEVVRPLRSVRRALKSMEPLADARAALRARVKAAELEAELLQLDALEGFAAKLGRPSAPCAALVSSNLSAVADGLPADAQDAVAAIAAACHSGSTA</sequence>
<dbReference type="AlphaFoldDB" id="A0A7W6D3V5"/>
<accession>A0A7W6D3V5</accession>
<dbReference type="Pfam" id="PF09523">
    <property type="entry name" value="DUF2390"/>
    <property type="match status" value="1"/>
</dbReference>
<gene>
    <name evidence="1" type="ORF">GGR24_001345</name>
</gene>
<dbReference type="Proteomes" id="UP000528964">
    <property type="component" value="Unassembled WGS sequence"/>
</dbReference>
<proteinExistence type="predicted"/>
<evidence type="ECO:0000313" key="2">
    <source>
        <dbReference type="Proteomes" id="UP000528964"/>
    </source>
</evidence>
<dbReference type="EMBL" id="JACIDR010000002">
    <property type="protein sequence ID" value="MBB3972688.1"/>
    <property type="molecule type" value="Genomic_DNA"/>
</dbReference>
<dbReference type="RefSeq" id="WP_343066216.1">
    <property type="nucleotide sequence ID" value="NZ_JACIDR010000002.1"/>
</dbReference>
<dbReference type="NCBIfam" id="TIGR02444">
    <property type="entry name" value="TIGR02444 family protein"/>
    <property type="match status" value="1"/>
</dbReference>
<keyword evidence="2" id="KW-1185">Reference proteome</keyword>
<name>A0A7W6D3V5_9HYPH</name>
<protein>
    <submittedName>
        <fullName evidence="1">Uncharacterized protein (TIGR02444 family)</fullName>
    </submittedName>
</protein>
<dbReference type="InterPro" id="IPR012659">
    <property type="entry name" value="CHP02444"/>
</dbReference>
<evidence type="ECO:0000313" key="1">
    <source>
        <dbReference type="EMBL" id="MBB3972688.1"/>
    </source>
</evidence>
<reference evidence="1 2" key="1">
    <citation type="submission" date="2020-08" db="EMBL/GenBank/DDBJ databases">
        <title>Genomic Encyclopedia of Type Strains, Phase IV (KMG-IV): sequencing the most valuable type-strain genomes for metagenomic binning, comparative biology and taxonomic classification.</title>
        <authorList>
            <person name="Goeker M."/>
        </authorList>
    </citation>
    <scope>NUCLEOTIDE SEQUENCE [LARGE SCALE GENOMIC DNA]</scope>
    <source>
        <strain evidence="1 2">DSM 25481</strain>
    </source>
</reference>